<gene>
    <name evidence="2" type="ORF">D1222_01395</name>
</gene>
<accession>A0A399RKA1</accession>
<dbReference type="AlphaFoldDB" id="A0A399RKA1"/>
<feature type="transmembrane region" description="Helical" evidence="1">
    <location>
        <begin position="68"/>
        <end position="86"/>
    </location>
</feature>
<proteinExistence type="predicted"/>
<name>A0A399RKA1_9PROT</name>
<keyword evidence="1" id="KW-1133">Transmembrane helix</keyword>
<keyword evidence="1" id="KW-0812">Transmembrane</keyword>
<keyword evidence="1" id="KW-0472">Membrane</keyword>
<organism evidence="2 3">
    <name type="scientific">Henriciella algicola</name>
    <dbReference type="NCBI Taxonomy" id="1608422"/>
    <lineage>
        <taxon>Bacteria</taxon>
        <taxon>Pseudomonadati</taxon>
        <taxon>Pseudomonadota</taxon>
        <taxon>Alphaproteobacteria</taxon>
        <taxon>Hyphomonadales</taxon>
        <taxon>Hyphomonadaceae</taxon>
        <taxon>Henriciella</taxon>
    </lineage>
</organism>
<evidence type="ECO:0000313" key="3">
    <source>
        <dbReference type="Proteomes" id="UP000265845"/>
    </source>
</evidence>
<keyword evidence="3" id="KW-1185">Reference proteome</keyword>
<evidence type="ECO:0000313" key="2">
    <source>
        <dbReference type="EMBL" id="RIJ30953.1"/>
    </source>
</evidence>
<feature type="transmembrane region" description="Helical" evidence="1">
    <location>
        <begin position="20"/>
        <end position="37"/>
    </location>
</feature>
<protein>
    <submittedName>
        <fullName evidence="2">Uncharacterized protein</fullName>
    </submittedName>
</protein>
<reference evidence="2 3" key="1">
    <citation type="submission" date="2018-08" db="EMBL/GenBank/DDBJ databases">
        <title>Henriciella mobilis sp. nov., isolated from seawater.</title>
        <authorList>
            <person name="Cheng H."/>
            <person name="Wu Y.-H."/>
            <person name="Xu X.-W."/>
            <person name="Guo L.-L."/>
        </authorList>
    </citation>
    <scope>NUCLEOTIDE SEQUENCE [LARGE SCALE GENOMIC DNA]</scope>
    <source>
        <strain evidence="2 3">CCUG67844</strain>
    </source>
</reference>
<dbReference type="Proteomes" id="UP000265845">
    <property type="component" value="Unassembled WGS sequence"/>
</dbReference>
<comment type="caution">
    <text evidence="2">The sequence shown here is derived from an EMBL/GenBank/DDBJ whole genome shotgun (WGS) entry which is preliminary data.</text>
</comment>
<evidence type="ECO:0000256" key="1">
    <source>
        <dbReference type="SAM" id="Phobius"/>
    </source>
</evidence>
<sequence>MIDRYGREDTEMARTGRHFLHFFLLALITGLGTAYALDRYTSLDEGLRLLIAVPAGMVSGYFGLKTPIGGNAAAGLYAALLIAAHFRNSIH</sequence>
<dbReference type="RefSeq" id="WP_119452454.1">
    <property type="nucleotide sequence ID" value="NZ_QWGA01000003.1"/>
</dbReference>
<dbReference type="EMBL" id="QWGA01000003">
    <property type="protein sequence ID" value="RIJ30953.1"/>
    <property type="molecule type" value="Genomic_DNA"/>
</dbReference>